<dbReference type="Pfam" id="PF02237">
    <property type="entry name" value="BPL_C"/>
    <property type="match status" value="1"/>
</dbReference>
<evidence type="ECO:0000256" key="2">
    <source>
        <dbReference type="ARBA" id="ARBA00023267"/>
    </source>
</evidence>
<dbReference type="InterPro" id="IPR004143">
    <property type="entry name" value="BPL_LPL_catalytic"/>
</dbReference>
<dbReference type="Pfam" id="PF03099">
    <property type="entry name" value="BPL_LplA_LipB"/>
    <property type="match status" value="1"/>
</dbReference>
<keyword evidence="6" id="KW-1185">Reference proteome</keyword>
<dbReference type="InterPro" id="IPR045864">
    <property type="entry name" value="aa-tRNA-synth_II/BPL/LPL"/>
</dbReference>
<dbReference type="Gene3D" id="2.30.30.100">
    <property type="match status" value="1"/>
</dbReference>
<organism evidence="5 6">
    <name type="scientific">Ornithinimicrobium pekingense</name>
    <dbReference type="NCBI Taxonomy" id="384677"/>
    <lineage>
        <taxon>Bacteria</taxon>
        <taxon>Bacillati</taxon>
        <taxon>Actinomycetota</taxon>
        <taxon>Actinomycetes</taxon>
        <taxon>Micrococcales</taxon>
        <taxon>Ornithinimicrobiaceae</taxon>
        <taxon>Ornithinimicrobium</taxon>
    </lineage>
</organism>
<dbReference type="EMBL" id="BMLB01000003">
    <property type="protein sequence ID" value="GGK66892.1"/>
    <property type="molecule type" value="Genomic_DNA"/>
</dbReference>
<evidence type="ECO:0000313" key="5">
    <source>
        <dbReference type="EMBL" id="GGK66892.1"/>
    </source>
</evidence>
<dbReference type="PANTHER" id="PTHR12835:SF5">
    <property type="entry name" value="BIOTIN--PROTEIN LIGASE"/>
    <property type="match status" value="1"/>
</dbReference>
<keyword evidence="2" id="KW-0092">Biotin</keyword>
<sequence>MDILRWAAPEWHATVGSTNTEALTDPRPGRVVVADHQSAGMGRRGRRWSSPPGTGLAVSAVVPPVPQELMGWVPLAAGLALVQALADSRWPLDAALKWPNDVLAPLREGATAQAPVLETVGRRWGKVAGVLAQVAGDGAVVVGTGVNVDHAADQLPVPTATSWRLARGGAPLPAGAREALLTAYLQHLATWHGRLLAQQVRPLRTAYRGVCLTLGRPVVVHRPDGGTTSGTAVDVDDAGALIVGGAEGRTLHHAGDVEHLRPQ</sequence>
<dbReference type="CDD" id="cd16442">
    <property type="entry name" value="BPL"/>
    <property type="match status" value="1"/>
</dbReference>
<dbReference type="InterPro" id="IPR004408">
    <property type="entry name" value="Biotin_CoA_COase_ligase"/>
</dbReference>
<dbReference type="InterPro" id="IPR003142">
    <property type="entry name" value="BPL_C"/>
</dbReference>
<accession>A0ABQ2F9J9</accession>
<evidence type="ECO:0000259" key="4">
    <source>
        <dbReference type="PROSITE" id="PS51733"/>
    </source>
</evidence>
<comment type="caution">
    <text evidence="5">The sequence shown here is derived from an EMBL/GenBank/DDBJ whole genome shotgun (WGS) entry which is preliminary data.</text>
</comment>
<reference evidence="6" key="1">
    <citation type="journal article" date="2019" name="Int. J. Syst. Evol. Microbiol.">
        <title>The Global Catalogue of Microorganisms (GCM) 10K type strain sequencing project: providing services to taxonomists for standard genome sequencing and annotation.</title>
        <authorList>
            <consortium name="The Broad Institute Genomics Platform"/>
            <consortium name="The Broad Institute Genome Sequencing Center for Infectious Disease"/>
            <person name="Wu L."/>
            <person name="Ma J."/>
        </authorList>
    </citation>
    <scope>NUCLEOTIDE SEQUENCE [LARGE SCALE GENOMIC DNA]</scope>
    <source>
        <strain evidence="6">CGMCC 1.5362</strain>
    </source>
</reference>
<dbReference type="EC" id="6.3.4.15" evidence="3"/>
<evidence type="ECO:0000256" key="3">
    <source>
        <dbReference type="ARBA" id="ARBA00024227"/>
    </source>
</evidence>
<dbReference type="PANTHER" id="PTHR12835">
    <property type="entry name" value="BIOTIN PROTEIN LIGASE"/>
    <property type="match status" value="1"/>
</dbReference>
<gene>
    <name evidence="5" type="ORF">GCM10011509_14070</name>
</gene>
<dbReference type="NCBIfam" id="TIGR00121">
    <property type="entry name" value="birA_ligase"/>
    <property type="match status" value="1"/>
</dbReference>
<protein>
    <recommendedName>
        <fullName evidence="3">biotin--[biotin carboxyl-carrier protein] ligase</fullName>
        <ecNumber evidence="3">6.3.4.15</ecNumber>
    </recommendedName>
</protein>
<name>A0ABQ2F9J9_9MICO</name>
<keyword evidence="1 5" id="KW-0436">Ligase</keyword>
<feature type="domain" description="BPL/LPL catalytic" evidence="4">
    <location>
        <begin position="1"/>
        <end position="196"/>
    </location>
</feature>
<evidence type="ECO:0000313" key="6">
    <source>
        <dbReference type="Proteomes" id="UP000662111"/>
    </source>
</evidence>
<dbReference type="GO" id="GO:0016874">
    <property type="term" value="F:ligase activity"/>
    <property type="evidence" value="ECO:0007669"/>
    <property type="project" value="UniProtKB-KW"/>
</dbReference>
<dbReference type="RefSeq" id="WP_022923111.1">
    <property type="nucleotide sequence ID" value="NZ_BMLB01000003.1"/>
</dbReference>
<evidence type="ECO:0000256" key="1">
    <source>
        <dbReference type="ARBA" id="ARBA00022598"/>
    </source>
</evidence>
<dbReference type="PROSITE" id="PS51733">
    <property type="entry name" value="BPL_LPL_CATALYTIC"/>
    <property type="match status" value="1"/>
</dbReference>
<dbReference type="Proteomes" id="UP000662111">
    <property type="component" value="Unassembled WGS sequence"/>
</dbReference>
<proteinExistence type="predicted"/>
<dbReference type="Gene3D" id="3.30.930.10">
    <property type="entry name" value="Bira Bifunctional Protein, Domain 2"/>
    <property type="match status" value="1"/>
</dbReference>
<dbReference type="SUPFAM" id="SSF55681">
    <property type="entry name" value="Class II aaRS and biotin synthetases"/>
    <property type="match status" value="1"/>
</dbReference>